<reference evidence="2 3" key="1">
    <citation type="submission" date="2020-07" db="EMBL/GenBank/DDBJ databases">
        <title>Genus Haemophilus, Bergeys manual.</title>
        <authorList>
            <person name="Noerskov-Lauritsen N."/>
        </authorList>
    </citation>
    <scope>NUCLEOTIDE SEQUENCE [LARGE SCALE GENOMIC DNA]</scope>
    <source>
        <strain evidence="2 3">CCUG30047</strain>
    </source>
</reference>
<dbReference type="SMART" id="SM00869">
    <property type="entry name" value="Autotransporter"/>
    <property type="match status" value="1"/>
</dbReference>
<dbReference type="Gene3D" id="2.160.20.20">
    <property type="match status" value="1"/>
</dbReference>
<dbReference type="InterPro" id="IPR006315">
    <property type="entry name" value="OM_autotransptr_brl_dom"/>
</dbReference>
<dbReference type="InterPro" id="IPR011050">
    <property type="entry name" value="Pectin_lyase_fold/virulence"/>
</dbReference>
<comment type="caution">
    <text evidence="2">The sequence shown here is derived from an EMBL/GenBank/DDBJ whole genome shotgun (WGS) entry which is preliminary data.</text>
</comment>
<name>A0A852PY47_HAEHA</name>
<sequence length="886" mass="98217">MNLITSNKNGSIWGMFLNAGENGKNILEFNGDDNKIETKGNANNVYGIKLNSSTNGNNVLNFNGKENKIETTSSNANYVYGIELNSSTNGNNILNFNGKENKIEAIGDKNNAWVYGIKTSSTNGENNIKLKNTNITTNSNYVARSIEISDENLGKNSFEIENTNVNTVGNYSYGINVESSDKNNGSGENTISFKGDNTFNSTGGKSAWGFRIVKNKANTGEGTKITSDQDSTLNIVSKGNAVSHGIYLSHEENNNKTNSTFDGKVNINVLTNDQGYGVYHKHTKLNNSTNTVFNNDTFISINGNGNQKIAVYNATLENASDDSKSIISFNKKLAINGAVSDPALVSTGKNAEINIAGNDDVNILGNIFTSNKGKVTLNLLNKNSYLVGLAKNNGTGIIDMKLANSSDWFMTTNSNINDLDISSGAKIQFSKTDIPANLSIDNLKGNGGIFKMQGNVQTGETDLLSIKTSSEGNHYIEFEKMADSKSTGTEVLQLVESLGKPEDHKAVFSLLNEDNHVAVPTDDKKPSRPKAVIEKGAYVYTLGRATDSKIVSINDANVNNWYLFPYEDDGKGKLTPGAESSLSFSNTIYQINLLNTETLVQRLGEIHFDKTNLKPHNVWIKHVNGKYTSFANDTIGSFSTHYWGFKAGFDWLNLRNNWINYNGISVENLNASTYPKRFEGKTKISGKGIGIYSTWLNKNNDIYIDLVGKMMWYKGKYDIVNYSNENIKSNNANINSYLLSIETGKRAYLLQKKEKAFYIQPEMQLIYQFVDDYTLHSSNGLKSMTKNSNSLIGRIGFRAGLDFYGDSVLSPYIKLMYNKEFLGSVLNDLNTAKIEMNNKDDWFNYGVGISHENKKKGRQIYLDVQRSNKHLIRQDWQVNLGLRYSF</sequence>
<feature type="domain" description="Autotransporter" evidence="1">
    <location>
        <begin position="611"/>
        <end position="886"/>
    </location>
</feature>
<protein>
    <submittedName>
        <fullName evidence="2">Autotransporter outer membrane beta-barrel domain-containing protein</fullName>
    </submittedName>
</protein>
<dbReference type="InterPro" id="IPR036709">
    <property type="entry name" value="Autotransporte_beta_dom_sf"/>
</dbReference>
<dbReference type="InterPro" id="IPR004899">
    <property type="entry name" value="Pertactin_central"/>
</dbReference>
<accession>A0A852PY47</accession>
<dbReference type="Pfam" id="PF03212">
    <property type="entry name" value="Pertactin"/>
    <property type="match status" value="1"/>
</dbReference>
<evidence type="ECO:0000259" key="1">
    <source>
        <dbReference type="PROSITE" id="PS51208"/>
    </source>
</evidence>
<evidence type="ECO:0000313" key="2">
    <source>
        <dbReference type="EMBL" id="NYA26747.1"/>
    </source>
</evidence>
<dbReference type="Gene3D" id="2.40.128.130">
    <property type="entry name" value="Autotransporter beta-domain"/>
    <property type="match status" value="1"/>
</dbReference>
<proteinExistence type="predicted"/>
<dbReference type="AlphaFoldDB" id="A0A852PY47"/>
<dbReference type="InterPro" id="IPR012332">
    <property type="entry name" value="Autotransporter_pectin_lyase_C"/>
</dbReference>
<dbReference type="NCBIfam" id="TIGR01414">
    <property type="entry name" value="autotrans_barl"/>
    <property type="match status" value="1"/>
</dbReference>
<gene>
    <name evidence="2" type="ORF">HZI69_02660</name>
</gene>
<organism evidence="2 3">
    <name type="scientific">Haemophilus haemolyticus</name>
    <dbReference type="NCBI Taxonomy" id="726"/>
    <lineage>
        <taxon>Bacteria</taxon>
        <taxon>Pseudomonadati</taxon>
        <taxon>Pseudomonadota</taxon>
        <taxon>Gammaproteobacteria</taxon>
        <taxon>Pasteurellales</taxon>
        <taxon>Pasteurellaceae</taxon>
        <taxon>Haemophilus</taxon>
    </lineage>
</organism>
<dbReference type="Proteomes" id="UP000590599">
    <property type="component" value="Unassembled WGS sequence"/>
</dbReference>
<dbReference type="InterPro" id="IPR005546">
    <property type="entry name" value="Autotransporte_beta"/>
</dbReference>
<dbReference type="RefSeq" id="WP_179227224.1">
    <property type="nucleotide sequence ID" value="NZ_JACBKA010000003.1"/>
</dbReference>
<dbReference type="SUPFAM" id="SSF51126">
    <property type="entry name" value="Pectin lyase-like"/>
    <property type="match status" value="1"/>
</dbReference>
<dbReference type="EMBL" id="JACBKA010000003">
    <property type="protein sequence ID" value="NYA26747.1"/>
    <property type="molecule type" value="Genomic_DNA"/>
</dbReference>
<dbReference type="SUPFAM" id="SSF103515">
    <property type="entry name" value="Autotransporter"/>
    <property type="match status" value="1"/>
</dbReference>
<evidence type="ECO:0000313" key="3">
    <source>
        <dbReference type="Proteomes" id="UP000590599"/>
    </source>
</evidence>
<dbReference type="PROSITE" id="PS51208">
    <property type="entry name" value="AUTOTRANSPORTER"/>
    <property type="match status" value="1"/>
</dbReference>
<dbReference type="GO" id="GO:0019867">
    <property type="term" value="C:outer membrane"/>
    <property type="evidence" value="ECO:0007669"/>
    <property type="project" value="InterPro"/>
</dbReference>